<dbReference type="STRING" id="2711.A0A067EEP8"/>
<keyword evidence="4" id="KW-1185">Reference proteome</keyword>
<dbReference type="AlphaFoldDB" id="A0A067EEP8"/>
<dbReference type="GO" id="GO:0045927">
    <property type="term" value="P:positive regulation of growth"/>
    <property type="evidence" value="ECO:0007669"/>
    <property type="project" value="InterPro"/>
</dbReference>
<dbReference type="InterPro" id="IPR021864">
    <property type="entry name" value="DUF3475"/>
</dbReference>
<evidence type="ECO:0000313" key="4">
    <source>
        <dbReference type="Proteomes" id="UP000027120"/>
    </source>
</evidence>
<dbReference type="SMR" id="A0A067EEP8"/>
<organism evidence="3 4">
    <name type="scientific">Citrus sinensis</name>
    <name type="common">Sweet orange</name>
    <name type="synonym">Citrus aurantium var. sinensis</name>
    <dbReference type="NCBI Taxonomy" id="2711"/>
    <lineage>
        <taxon>Eukaryota</taxon>
        <taxon>Viridiplantae</taxon>
        <taxon>Streptophyta</taxon>
        <taxon>Embryophyta</taxon>
        <taxon>Tracheophyta</taxon>
        <taxon>Spermatophyta</taxon>
        <taxon>Magnoliopsida</taxon>
        <taxon>eudicotyledons</taxon>
        <taxon>Gunneridae</taxon>
        <taxon>Pentapetalae</taxon>
        <taxon>rosids</taxon>
        <taxon>malvids</taxon>
        <taxon>Sapindales</taxon>
        <taxon>Rutaceae</taxon>
        <taxon>Aurantioideae</taxon>
        <taxon>Citrus</taxon>
    </lineage>
</organism>
<dbReference type="Proteomes" id="UP000027120">
    <property type="component" value="Unassembled WGS sequence"/>
</dbReference>
<protein>
    <recommendedName>
        <fullName evidence="5">DUF668 domain-containing protein</fullName>
    </recommendedName>
</protein>
<dbReference type="PANTHER" id="PTHR31371">
    <property type="entry name" value="BNAC09G50660D PROTEIN"/>
    <property type="match status" value="1"/>
</dbReference>
<gene>
    <name evidence="3" type="ORF">CISIN_1g011199mg</name>
</gene>
<accession>A0A067EEP8</accession>
<proteinExistence type="predicted"/>
<reference evidence="3 4" key="1">
    <citation type="submission" date="2014-04" db="EMBL/GenBank/DDBJ databases">
        <authorList>
            <consortium name="International Citrus Genome Consortium"/>
            <person name="Gmitter F."/>
            <person name="Chen C."/>
            <person name="Farmerie W."/>
            <person name="Harkins T."/>
            <person name="Desany B."/>
            <person name="Mohiuddin M."/>
            <person name="Kodira C."/>
            <person name="Borodovsky M."/>
            <person name="Lomsadze A."/>
            <person name="Burns P."/>
            <person name="Jenkins J."/>
            <person name="Prochnik S."/>
            <person name="Shu S."/>
            <person name="Chapman J."/>
            <person name="Pitluck S."/>
            <person name="Schmutz J."/>
            <person name="Rokhsar D."/>
        </authorList>
    </citation>
    <scope>NUCLEOTIDE SEQUENCE</scope>
</reference>
<evidence type="ECO:0000313" key="3">
    <source>
        <dbReference type="EMBL" id="KDO52370.1"/>
    </source>
</evidence>
<sequence length="491" mass="55484">MVMQTTMAWLSGASTKTTHINTRNLFCLDKSSSPSSVTLGILSFETARTMSRLVHLYRSLSSEEFSELCEGAMKSQGVAFLNSSDERFLLSLACAEKLEELNRAVNAVTRLARKCTDASLNRFDQTYAEMCLGVRDFGKLEYASKSVEKLVEKMDKYVKATSNLHAALESLSELEISEGKIKKWKQNLGPKQANKANTDYFDEKIAYQRKQVKHYRDVSLWNQTFDQSVGLMTRVITIIYARICLLFGQYVSDLPRPSKITKPTSQRMRVHPDTNFMHFTSKSGPIAKSSQKFGTIRIAKSGPLPKSEDKVIGTRIPLDIVKNKKVMQLATESTVGGAGLALRYANIIIYAERYLYAPTCINDEARGYLYELLPENLKTTVRGKLWGHWCTRAHEGSGGSHSLAEGWREALEEMMSWLAPVAHDTVKWQQERYLEKQRFDAKPTVMLFQTLHFADLEKTEVAIVEVLVGLSCIYRYENKRLGGRPSGDGCR</sequence>
<dbReference type="Pfam" id="PF11961">
    <property type="entry name" value="DUF3475"/>
    <property type="match status" value="1"/>
</dbReference>
<feature type="domain" description="DUF668" evidence="1">
    <location>
        <begin position="334"/>
        <end position="427"/>
    </location>
</feature>
<evidence type="ECO:0008006" key="5">
    <source>
        <dbReference type="Google" id="ProtNLM"/>
    </source>
</evidence>
<dbReference type="PANTHER" id="PTHR31371:SF13">
    <property type="entry name" value="OS05G0457600 PROTEIN"/>
    <property type="match status" value="1"/>
</dbReference>
<feature type="domain" description="DUF3475" evidence="2">
    <location>
        <begin position="41"/>
        <end position="97"/>
    </location>
</feature>
<dbReference type="EMBL" id="KK785035">
    <property type="protein sequence ID" value="KDO52370.1"/>
    <property type="molecule type" value="Genomic_DNA"/>
</dbReference>
<name>A0A067EEP8_CITSI</name>
<evidence type="ECO:0000259" key="1">
    <source>
        <dbReference type="Pfam" id="PF05003"/>
    </source>
</evidence>
<dbReference type="Pfam" id="PF05003">
    <property type="entry name" value="DUF668"/>
    <property type="match status" value="1"/>
</dbReference>
<evidence type="ECO:0000259" key="2">
    <source>
        <dbReference type="Pfam" id="PF11961"/>
    </source>
</evidence>
<dbReference type="InterPro" id="IPR007700">
    <property type="entry name" value="DUF668"/>
</dbReference>